<comment type="caution">
    <text evidence="2">The sequence shown here is derived from an EMBL/GenBank/DDBJ whole genome shotgun (WGS) entry which is preliminary data.</text>
</comment>
<evidence type="ECO:0000256" key="1">
    <source>
        <dbReference type="SAM" id="Phobius"/>
    </source>
</evidence>
<dbReference type="EMBL" id="JBHUDO010000003">
    <property type="protein sequence ID" value="MFD1646513.1"/>
    <property type="molecule type" value="Genomic_DNA"/>
</dbReference>
<evidence type="ECO:0000313" key="2">
    <source>
        <dbReference type="EMBL" id="MFD1646513.1"/>
    </source>
</evidence>
<proteinExistence type="predicted"/>
<name>A0ABD6DKA7_9EURY</name>
<organism evidence="2 3">
    <name type="scientific">Haloarchaeobius litoreus</name>
    <dbReference type="NCBI Taxonomy" id="755306"/>
    <lineage>
        <taxon>Archaea</taxon>
        <taxon>Methanobacteriati</taxon>
        <taxon>Methanobacteriota</taxon>
        <taxon>Stenosarchaea group</taxon>
        <taxon>Halobacteria</taxon>
        <taxon>Halobacteriales</taxon>
        <taxon>Halorubellaceae</taxon>
        <taxon>Haloarchaeobius</taxon>
    </lineage>
</organism>
<sequence>MPSTRDADLRWLLGELPWILLGVVSILLATWFVETVGHLLLDLFESVFVHGLGLALSYELYGLLLDGVDLATAAVRWTGLFGLAAYVVRRATA</sequence>
<keyword evidence="1" id="KW-1133">Transmembrane helix</keyword>
<keyword evidence="1" id="KW-0472">Membrane</keyword>
<evidence type="ECO:0000313" key="3">
    <source>
        <dbReference type="Proteomes" id="UP001597034"/>
    </source>
</evidence>
<dbReference type="RefSeq" id="WP_256401399.1">
    <property type="nucleotide sequence ID" value="NZ_JANHJR010000003.1"/>
</dbReference>
<feature type="transmembrane region" description="Helical" evidence="1">
    <location>
        <begin position="40"/>
        <end position="58"/>
    </location>
</feature>
<protein>
    <submittedName>
        <fullName evidence="2">Uncharacterized protein</fullName>
    </submittedName>
</protein>
<accession>A0ABD6DKA7</accession>
<keyword evidence="3" id="KW-1185">Reference proteome</keyword>
<keyword evidence="1" id="KW-0812">Transmembrane</keyword>
<reference evidence="2 3" key="1">
    <citation type="journal article" date="2019" name="Int. J. Syst. Evol. Microbiol.">
        <title>The Global Catalogue of Microorganisms (GCM) 10K type strain sequencing project: providing services to taxonomists for standard genome sequencing and annotation.</title>
        <authorList>
            <consortium name="The Broad Institute Genomics Platform"/>
            <consortium name="The Broad Institute Genome Sequencing Center for Infectious Disease"/>
            <person name="Wu L."/>
            <person name="Ma J."/>
        </authorList>
    </citation>
    <scope>NUCLEOTIDE SEQUENCE [LARGE SCALE GENOMIC DNA]</scope>
    <source>
        <strain evidence="2 3">CGMCC 1.10390</strain>
    </source>
</reference>
<dbReference type="Proteomes" id="UP001597034">
    <property type="component" value="Unassembled WGS sequence"/>
</dbReference>
<feature type="transmembrane region" description="Helical" evidence="1">
    <location>
        <begin position="16"/>
        <end position="33"/>
    </location>
</feature>
<dbReference type="AlphaFoldDB" id="A0ABD6DKA7"/>
<gene>
    <name evidence="2" type="ORF">ACFSBL_12560</name>
</gene>